<dbReference type="Pfam" id="PF20151">
    <property type="entry name" value="DUF6533"/>
    <property type="match status" value="2"/>
</dbReference>
<keyword evidence="1" id="KW-1133">Transmembrane helix</keyword>
<evidence type="ECO:0000256" key="1">
    <source>
        <dbReference type="SAM" id="Phobius"/>
    </source>
</evidence>
<proteinExistence type="predicted"/>
<feature type="transmembrane region" description="Helical" evidence="1">
    <location>
        <begin position="191"/>
        <end position="208"/>
    </location>
</feature>
<dbReference type="AlphaFoldDB" id="A0A4Q9MT57"/>
<dbReference type="InterPro" id="IPR045340">
    <property type="entry name" value="DUF6533"/>
</dbReference>
<dbReference type="OrthoDB" id="3350812at2759"/>
<keyword evidence="1" id="KW-0472">Membrane</keyword>
<protein>
    <recommendedName>
        <fullName evidence="2">DUF6533 domain-containing protein</fullName>
    </recommendedName>
</protein>
<feature type="domain" description="DUF6533" evidence="2">
    <location>
        <begin position="387"/>
        <end position="422"/>
    </location>
</feature>
<keyword evidence="1" id="KW-0812">Transmembrane</keyword>
<name>A0A4Q9MT57_9APHY</name>
<feature type="transmembrane region" description="Helical" evidence="1">
    <location>
        <begin position="418"/>
        <end position="437"/>
    </location>
</feature>
<feature type="transmembrane region" description="Helical" evidence="1">
    <location>
        <begin position="104"/>
        <end position="125"/>
    </location>
</feature>
<feature type="domain" description="DUF6533" evidence="2">
    <location>
        <begin position="33"/>
        <end position="75"/>
    </location>
</feature>
<reference evidence="3" key="1">
    <citation type="submission" date="2019-01" db="EMBL/GenBank/DDBJ databases">
        <title>Draft genome sequences of three monokaryotic isolates of the white-rot basidiomycete fungus Dichomitus squalens.</title>
        <authorList>
            <consortium name="DOE Joint Genome Institute"/>
            <person name="Lopez S.C."/>
            <person name="Andreopoulos B."/>
            <person name="Pangilinan J."/>
            <person name="Lipzen A."/>
            <person name="Riley R."/>
            <person name="Ahrendt S."/>
            <person name="Ng V."/>
            <person name="Barry K."/>
            <person name="Daum C."/>
            <person name="Grigoriev I.V."/>
            <person name="Hilden K.S."/>
            <person name="Makela M.R."/>
            <person name="de Vries R.P."/>
        </authorList>
    </citation>
    <scope>NUCLEOTIDE SEQUENCE [LARGE SCALE GENOMIC DNA]</scope>
    <source>
        <strain evidence="3">OM18370.1</strain>
    </source>
</reference>
<feature type="transmembrane region" description="Helical" evidence="1">
    <location>
        <begin position="236"/>
        <end position="256"/>
    </location>
</feature>
<feature type="transmembrane region" description="Helical" evidence="1">
    <location>
        <begin position="444"/>
        <end position="464"/>
    </location>
</feature>
<accession>A0A4Q9MT57</accession>
<evidence type="ECO:0000313" key="3">
    <source>
        <dbReference type="EMBL" id="TBU29436.1"/>
    </source>
</evidence>
<evidence type="ECO:0000259" key="2">
    <source>
        <dbReference type="Pfam" id="PF20151"/>
    </source>
</evidence>
<sequence length="576" mass="65147">MDNGTPENLRQAFVEAGNLYLWQIHRKVTLSPQVASFVVLVLEMLETLPDEIDLIWPTNTSVMKAVYLVNKYSPFVDFLLLVLVDFASRSPSSCDLRFKVLVLYVRGALECAILMRSFPAVILIVRTYALWACDRHMLYYIIFVALMMIPHAYYVSYDMLEQNSANFSAAKLVVRIFGCMPPIQDEGTWPAFTYLICAETMVVIMTLFKRYLDPVALNEHQSYTSMMLRTMYRDGTCFWAIVLALSGVNMLMMFLAPRELSYSMQMPLRTVHSALCTRVLLNLRKVAAKASPTQQDLDFLSTLALEPFPEYSATEESDDSMPHTEDFELQEILHQHISSPARRAPYGYACVIGVIPSKATMTTAAAPTLAVILPKAGDLYLYQVNKILEIISTLPDEISLIWPARRSFMKVIFLVNKYSPLLDFIFIVLGIALMTDYTFIVDSYFIGTLISELVVILTVLKRYVDPAITESSFASVVLPTMYRDAFSVVNFLMMFFAPRELSYSMQMPLRVVHSALCTRVLLNLREAAAQASSAHHADFTVQTTLAFEHPAFTDMESREDGRPLSSYALTELGHHG</sequence>
<feature type="transmembrane region" description="Helical" evidence="1">
    <location>
        <begin position="65"/>
        <end position="84"/>
    </location>
</feature>
<organism evidence="3">
    <name type="scientific">Dichomitus squalens</name>
    <dbReference type="NCBI Taxonomy" id="114155"/>
    <lineage>
        <taxon>Eukaryota</taxon>
        <taxon>Fungi</taxon>
        <taxon>Dikarya</taxon>
        <taxon>Basidiomycota</taxon>
        <taxon>Agaricomycotina</taxon>
        <taxon>Agaricomycetes</taxon>
        <taxon>Polyporales</taxon>
        <taxon>Polyporaceae</taxon>
        <taxon>Dichomitus</taxon>
    </lineage>
</organism>
<dbReference type="EMBL" id="ML143413">
    <property type="protein sequence ID" value="TBU29436.1"/>
    <property type="molecule type" value="Genomic_DNA"/>
</dbReference>
<gene>
    <name evidence="3" type="ORF">BD311DRAFT_777571</name>
</gene>
<feature type="transmembrane region" description="Helical" evidence="1">
    <location>
        <begin position="137"/>
        <end position="154"/>
    </location>
</feature>
<dbReference type="Proteomes" id="UP000292957">
    <property type="component" value="Unassembled WGS sequence"/>
</dbReference>
<feature type="transmembrane region" description="Helical" evidence="1">
    <location>
        <begin position="476"/>
        <end position="497"/>
    </location>
</feature>